<dbReference type="EMBL" id="JAHUTJ010033968">
    <property type="protein sequence ID" value="MED6277610.1"/>
    <property type="molecule type" value="Genomic_DNA"/>
</dbReference>
<gene>
    <name evidence="1" type="ORF">CHARACLAT_015262</name>
</gene>
<keyword evidence="2" id="KW-1185">Reference proteome</keyword>
<evidence type="ECO:0000313" key="1">
    <source>
        <dbReference type="EMBL" id="MED6277610.1"/>
    </source>
</evidence>
<comment type="caution">
    <text evidence="1">The sequence shown here is derived from an EMBL/GenBank/DDBJ whole genome shotgun (WGS) entry which is preliminary data.</text>
</comment>
<accession>A0ABU7DSU5</accession>
<dbReference type="Proteomes" id="UP001352852">
    <property type="component" value="Unassembled WGS sequence"/>
</dbReference>
<name>A0ABU7DSU5_9TELE</name>
<evidence type="ECO:0000313" key="2">
    <source>
        <dbReference type="Proteomes" id="UP001352852"/>
    </source>
</evidence>
<sequence length="147" mass="16737">MCLTPPFYIHSFFHHLSFDFSDYHLPSPHLVLLHNFIRFTQGFHVPSVSPHRSFSLRSSFPLFSFHCRTMTLESSPPATLKDGTARELSVNAAWGTGLVHALLHKRDFWCMINTADDARLGMLTLSQKPLGCWFNSYSYLGCLMTAV</sequence>
<proteinExistence type="predicted"/>
<organism evidence="1 2">
    <name type="scientific">Characodon lateralis</name>
    <dbReference type="NCBI Taxonomy" id="208331"/>
    <lineage>
        <taxon>Eukaryota</taxon>
        <taxon>Metazoa</taxon>
        <taxon>Chordata</taxon>
        <taxon>Craniata</taxon>
        <taxon>Vertebrata</taxon>
        <taxon>Euteleostomi</taxon>
        <taxon>Actinopterygii</taxon>
        <taxon>Neopterygii</taxon>
        <taxon>Teleostei</taxon>
        <taxon>Neoteleostei</taxon>
        <taxon>Acanthomorphata</taxon>
        <taxon>Ovalentaria</taxon>
        <taxon>Atherinomorphae</taxon>
        <taxon>Cyprinodontiformes</taxon>
        <taxon>Goodeidae</taxon>
        <taxon>Characodon</taxon>
    </lineage>
</organism>
<protein>
    <submittedName>
        <fullName evidence="1">Uncharacterized protein</fullName>
    </submittedName>
</protein>
<reference evidence="1 2" key="1">
    <citation type="submission" date="2021-06" db="EMBL/GenBank/DDBJ databases">
        <authorList>
            <person name="Palmer J.M."/>
        </authorList>
    </citation>
    <scope>NUCLEOTIDE SEQUENCE [LARGE SCALE GENOMIC DNA]</scope>
    <source>
        <strain evidence="1 2">CL_MEX2019</strain>
        <tissue evidence="1">Muscle</tissue>
    </source>
</reference>